<dbReference type="GO" id="GO:0032259">
    <property type="term" value="P:methylation"/>
    <property type="evidence" value="ECO:0007669"/>
    <property type="project" value="UniProtKB-KW"/>
</dbReference>
<accession>A0A2Z6E8N5</accession>
<dbReference type="InterPro" id="IPR036217">
    <property type="entry name" value="MethylDNA_cys_MeTrfase_DNAb"/>
</dbReference>
<dbReference type="KEGG" id="rbd:ALSL_2507"/>
<dbReference type="InterPro" id="IPR014048">
    <property type="entry name" value="MethylDNA_cys_MeTrfase_DNA-bd"/>
</dbReference>
<gene>
    <name evidence="3" type="ORF">ALSL_2507</name>
</gene>
<dbReference type="InterPro" id="IPR036388">
    <property type="entry name" value="WH-like_DNA-bd_sf"/>
</dbReference>
<sequence length="131" mass="14128">MTTPHERVFAAVAAIPAGCVASYGAIAAQAGLPGRARWVGRVLAAAPAEAALPWHRVLRADGHLAFAPGSAAFEAQRRRLEAEGVELVRGRVPRAHFARRQDLDRWLWAPRDAAETAAAPRADAARKPRRK</sequence>
<dbReference type="PANTHER" id="PTHR42942">
    <property type="entry name" value="6-O-METHYLGUANINE DNA METHYLTRANSFERASE"/>
    <property type="match status" value="1"/>
</dbReference>
<keyword evidence="1" id="KW-0227">DNA damage</keyword>
<feature type="domain" description="Methylated-DNA-[protein]-cysteine S-methyltransferase DNA binding" evidence="2">
    <location>
        <begin position="5"/>
        <end position="85"/>
    </location>
</feature>
<reference evidence="4" key="1">
    <citation type="submission" date="2018-04" db="EMBL/GenBank/DDBJ databases">
        <authorList>
            <person name="Watanabe M."/>
            <person name="Kojima H."/>
        </authorList>
    </citation>
    <scope>NUCLEOTIDE SEQUENCE [LARGE SCALE GENOMIC DNA]</scope>
    <source>
        <strain evidence="4">Dysh456</strain>
    </source>
</reference>
<name>A0A2Z6E8N5_9GAMM</name>
<reference evidence="4" key="2">
    <citation type="submission" date="2018-06" db="EMBL/GenBank/DDBJ databases">
        <title>Genome sequence of Rhodanobacteraceae bacterium strain Dysh456.</title>
        <authorList>
            <person name="Fukui M."/>
        </authorList>
    </citation>
    <scope>NUCLEOTIDE SEQUENCE [LARGE SCALE GENOMIC DNA]</scope>
    <source>
        <strain evidence="4">Dysh456</strain>
    </source>
</reference>
<evidence type="ECO:0000259" key="2">
    <source>
        <dbReference type="Pfam" id="PF01035"/>
    </source>
</evidence>
<dbReference type="Pfam" id="PF01035">
    <property type="entry name" value="DNA_binding_1"/>
    <property type="match status" value="1"/>
</dbReference>
<protein>
    <submittedName>
        <fullName evidence="3">Methylated-DNA--protein-cysteine methyltransferase-related protein</fullName>
    </submittedName>
</protein>
<dbReference type="AlphaFoldDB" id="A0A2Z6E8N5"/>
<dbReference type="RefSeq" id="WP_126539570.1">
    <property type="nucleotide sequence ID" value="NZ_AP018560.1"/>
</dbReference>
<keyword evidence="4" id="KW-1185">Reference proteome</keyword>
<dbReference type="Gene3D" id="1.10.10.10">
    <property type="entry name" value="Winged helix-like DNA-binding domain superfamily/Winged helix DNA-binding domain"/>
    <property type="match status" value="1"/>
</dbReference>
<organism evidence="3 4">
    <name type="scientific">Aerosticca soli</name>
    <dbReference type="NCBI Taxonomy" id="2010829"/>
    <lineage>
        <taxon>Bacteria</taxon>
        <taxon>Pseudomonadati</taxon>
        <taxon>Pseudomonadota</taxon>
        <taxon>Gammaproteobacteria</taxon>
        <taxon>Lysobacterales</taxon>
        <taxon>Rhodanobacteraceae</taxon>
        <taxon>Aerosticca</taxon>
    </lineage>
</organism>
<keyword evidence="3" id="KW-0489">Methyltransferase</keyword>
<evidence type="ECO:0000313" key="3">
    <source>
        <dbReference type="EMBL" id="BBD81131.1"/>
    </source>
</evidence>
<dbReference type="GO" id="GO:0008168">
    <property type="term" value="F:methyltransferase activity"/>
    <property type="evidence" value="ECO:0007669"/>
    <property type="project" value="UniProtKB-KW"/>
</dbReference>
<keyword evidence="3" id="KW-0808">Transferase</keyword>
<dbReference type="GO" id="GO:0006281">
    <property type="term" value="P:DNA repair"/>
    <property type="evidence" value="ECO:0007669"/>
    <property type="project" value="InterPro"/>
</dbReference>
<proteinExistence type="predicted"/>
<dbReference type="CDD" id="cd06445">
    <property type="entry name" value="ATase"/>
    <property type="match status" value="1"/>
</dbReference>
<dbReference type="PANTHER" id="PTHR42942:SF1">
    <property type="entry name" value="ALKYLTRANSFERASE-LIKE PROTEIN 1"/>
    <property type="match status" value="1"/>
</dbReference>
<dbReference type="OrthoDB" id="9132167at2"/>
<dbReference type="Proteomes" id="UP000270530">
    <property type="component" value="Chromosome"/>
</dbReference>
<dbReference type="SUPFAM" id="SSF46767">
    <property type="entry name" value="Methylated DNA-protein cysteine methyltransferase, C-terminal domain"/>
    <property type="match status" value="1"/>
</dbReference>
<dbReference type="InterPro" id="IPR052520">
    <property type="entry name" value="ATL_DNA_repair"/>
</dbReference>
<evidence type="ECO:0000313" key="4">
    <source>
        <dbReference type="Proteomes" id="UP000270530"/>
    </source>
</evidence>
<evidence type="ECO:0000256" key="1">
    <source>
        <dbReference type="ARBA" id="ARBA00022763"/>
    </source>
</evidence>
<dbReference type="EMBL" id="AP018560">
    <property type="protein sequence ID" value="BBD81131.1"/>
    <property type="molecule type" value="Genomic_DNA"/>
</dbReference>